<dbReference type="Pfam" id="PF03600">
    <property type="entry name" value="CitMHS"/>
    <property type="match status" value="1"/>
</dbReference>
<dbReference type="EMBL" id="JACCFW010000001">
    <property type="protein sequence ID" value="NYJ74363.1"/>
    <property type="molecule type" value="Genomic_DNA"/>
</dbReference>
<evidence type="ECO:0000256" key="10">
    <source>
        <dbReference type="SAM" id="Phobius"/>
    </source>
</evidence>
<organism evidence="12 13">
    <name type="scientific">Allobranchiibius huperziae</name>
    <dbReference type="NCBI Taxonomy" id="1874116"/>
    <lineage>
        <taxon>Bacteria</taxon>
        <taxon>Bacillati</taxon>
        <taxon>Actinomycetota</taxon>
        <taxon>Actinomycetes</taxon>
        <taxon>Micrococcales</taxon>
        <taxon>Dermacoccaceae</taxon>
        <taxon>Allobranchiibius</taxon>
    </lineage>
</organism>
<dbReference type="PRINTS" id="PR00758">
    <property type="entry name" value="ARSENICPUMP"/>
</dbReference>
<evidence type="ECO:0000256" key="7">
    <source>
        <dbReference type="ARBA" id="ARBA00022849"/>
    </source>
</evidence>
<evidence type="ECO:0000256" key="4">
    <source>
        <dbReference type="ARBA" id="ARBA00022448"/>
    </source>
</evidence>
<dbReference type="PANTHER" id="PTHR43302">
    <property type="entry name" value="TRANSPORTER ARSB-RELATED"/>
    <property type="match status" value="1"/>
</dbReference>
<evidence type="ECO:0000313" key="12">
    <source>
        <dbReference type="EMBL" id="NYJ74363.1"/>
    </source>
</evidence>
<feature type="transmembrane region" description="Helical" evidence="10">
    <location>
        <begin position="300"/>
        <end position="319"/>
    </location>
</feature>
<dbReference type="Proteomes" id="UP000571817">
    <property type="component" value="Unassembled WGS sequence"/>
</dbReference>
<feature type="transmembrane region" description="Helical" evidence="10">
    <location>
        <begin position="131"/>
        <end position="154"/>
    </location>
</feature>
<dbReference type="GO" id="GO:0015105">
    <property type="term" value="F:arsenite transmembrane transporter activity"/>
    <property type="evidence" value="ECO:0007669"/>
    <property type="project" value="InterPro"/>
</dbReference>
<dbReference type="PANTHER" id="PTHR43302:SF5">
    <property type="entry name" value="TRANSPORTER ARSB-RELATED"/>
    <property type="match status" value="1"/>
</dbReference>
<feature type="transmembrane region" description="Helical" evidence="10">
    <location>
        <begin position="198"/>
        <end position="215"/>
    </location>
</feature>
<evidence type="ECO:0000259" key="11">
    <source>
        <dbReference type="Pfam" id="PF03600"/>
    </source>
</evidence>
<feature type="transmembrane region" description="Helical" evidence="10">
    <location>
        <begin position="92"/>
        <end position="111"/>
    </location>
</feature>
<dbReference type="AlphaFoldDB" id="A0A853DEE1"/>
<keyword evidence="5" id="KW-1003">Cell membrane</keyword>
<evidence type="ECO:0000256" key="3">
    <source>
        <dbReference type="ARBA" id="ARBA00009843"/>
    </source>
</evidence>
<dbReference type="GO" id="GO:0005886">
    <property type="term" value="C:plasma membrane"/>
    <property type="evidence" value="ECO:0007669"/>
    <property type="project" value="UniProtKB-SubCell"/>
</dbReference>
<dbReference type="RefSeq" id="WP_343048448.1">
    <property type="nucleotide sequence ID" value="NZ_JACCFW010000001.1"/>
</dbReference>
<evidence type="ECO:0000256" key="2">
    <source>
        <dbReference type="ARBA" id="ARBA00006433"/>
    </source>
</evidence>
<evidence type="ECO:0000256" key="5">
    <source>
        <dbReference type="ARBA" id="ARBA00022475"/>
    </source>
</evidence>
<keyword evidence="4" id="KW-0813">Transport</keyword>
<reference evidence="12 13" key="1">
    <citation type="submission" date="2020-07" db="EMBL/GenBank/DDBJ databases">
        <title>Sequencing the genomes of 1000 actinobacteria strains.</title>
        <authorList>
            <person name="Klenk H.-P."/>
        </authorList>
    </citation>
    <scope>NUCLEOTIDE SEQUENCE [LARGE SCALE GENOMIC DNA]</scope>
    <source>
        <strain evidence="12 13">DSM 29531</strain>
    </source>
</reference>
<evidence type="ECO:0000313" key="13">
    <source>
        <dbReference type="Proteomes" id="UP000571817"/>
    </source>
</evidence>
<keyword evidence="9 10" id="KW-0472">Membrane</keyword>
<dbReference type="InterPro" id="IPR000802">
    <property type="entry name" value="Arsenical_pump_ArsB"/>
</dbReference>
<comment type="similarity">
    <text evidence="3">Belongs to the CitM (TC 2.A.11) transporter family.</text>
</comment>
<evidence type="ECO:0000256" key="8">
    <source>
        <dbReference type="ARBA" id="ARBA00022989"/>
    </source>
</evidence>
<evidence type="ECO:0000256" key="1">
    <source>
        <dbReference type="ARBA" id="ARBA00004651"/>
    </source>
</evidence>
<comment type="subcellular location">
    <subcellularLocation>
        <location evidence="1">Cell membrane</location>
        <topology evidence="1">Multi-pass membrane protein</topology>
    </subcellularLocation>
</comment>
<gene>
    <name evidence="12" type="ORF">HNR15_001326</name>
</gene>
<evidence type="ECO:0000256" key="6">
    <source>
        <dbReference type="ARBA" id="ARBA00022692"/>
    </source>
</evidence>
<keyword evidence="6 10" id="KW-0812">Transmembrane</keyword>
<feature type="domain" description="Citrate transporter-like" evidence="11">
    <location>
        <begin position="12"/>
        <end position="295"/>
    </location>
</feature>
<feature type="transmembrane region" description="Helical" evidence="10">
    <location>
        <begin position="12"/>
        <end position="40"/>
    </location>
</feature>
<feature type="transmembrane region" description="Helical" evidence="10">
    <location>
        <begin position="52"/>
        <end position="80"/>
    </location>
</feature>
<keyword evidence="7" id="KW-0059">Arsenical resistance</keyword>
<sequence>MTHLIHELGPVWPVLIFLLAISIVAEVCQTAGLFEVAAFWAARAGGGRSVRLWLLVVALCVACTAVLSLDTTAVLLSPVAVALARQCKLPPLPFALTAVWLANTASLLLPVSNLTNLLSLQTFSHLGGQSAYFRTAWLPAVTAVVATVVMIAALHPRVLRGGYDIPQAPAPRDKALVILTGATCVVLAPLFVSGITPAIPAVVAAIVLVAALAVRDRSALRDLTVPWTLALGVLALFVVVEIARQHGLDKALADLVGSGHGVSADLRLAGVGAVTANVVNNLPAYLALRPTAADTPQRALALLVGVNTGSIVLPWGSLATLLWRDRCKRAGLQINTLRFIGESAAVALVTVVATTLVIR</sequence>
<protein>
    <submittedName>
        <fullName evidence="12">Arsenical pump membrane protein</fullName>
    </submittedName>
</protein>
<proteinExistence type="inferred from homology"/>
<dbReference type="InterPro" id="IPR004680">
    <property type="entry name" value="Cit_transptr-like_dom"/>
</dbReference>
<keyword evidence="8 10" id="KW-1133">Transmembrane helix</keyword>
<accession>A0A853DEE1</accession>
<dbReference type="GO" id="GO:0046685">
    <property type="term" value="P:response to arsenic-containing substance"/>
    <property type="evidence" value="ECO:0007669"/>
    <property type="project" value="UniProtKB-KW"/>
</dbReference>
<comment type="caution">
    <text evidence="12">The sequence shown here is derived from an EMBL/GenBank/DDBJ whole genome shotgun (WGS) entry which is preliminary data.</text>
</comment>
<feature type="transmembrane region" description="Helical" evidence="10">
    <location>
        <begin position="339"/>
        <end position="358"/>
    </location>
</feature>
<keyword evidence="13" id="KW-1185">Reference proteome</keyword>
<name>A0A853DEE1_9MICO</name>
<feature type="transmembrane region" description="Helical" evidence="10">
    <location>
        <begin position="227"/>
        <end position="246"/>
    </location>
</feature>
<comment type="similarity">
    <text evidence="2">Belongs to the ArsB family.</text>
</comment>
<evidence type="ECO:0000256" key="9">
    <source>
        <dbReference type="ARBA" id="ARBA00023136"/>
    </source>
</evidence>